<accession>A0A511VAA7</accession>
<dbReference type="PROSITE" id="PS51123">
    <property type="entry name" value="OMPA_2"/>
    <property type="match status" value="1"/>
</dbReference>
<name>A0A511VAA7_9BACL</name>
<feature type="signal peptide" evidence="6">
    <location>
        <begin position="1"/>
        <end position="22"/>
    </location>
</feature>
<dbReference type="RefSeq" id="WP_146810648.1">
    <property type="nucleotide sequence ID" value="NZ_BJXX01000121.1"/>
</dbReference>
<dbReference type="GO" id="GO:0009279">
    <property type="term" value="C:cell outer membrane"/>
    <property type="evidence" value="ECO:0007669"/>
    <property type="project" value="UniProtKB-SubCell"/>
</dbReference>
<dbReference type="PANTHER" id="PTHR30329">
    <property type="entry name" value="STATOR ELEMENT OF FLAGELLAR MOTOR COMPLEX"/>
    <property type="match status" value="1"/>
</dbReference>
<reference evidence="8 9" key="1">
    <citation type="submission" date="2019-07" db="EMBL/GenBank/DDBJ databases">
        <title>Whole genome shotgun sequence of Aneurinibacillus danicus NBRC 102444.</title>
        <authorList>
            <person name="Hosoyama A."/>
            <person name="Uohara A."/>
            <person name="Ohji S."/>
            <person name="Ichikawa N."/>
        </authorList>
    </citation>
    <scope>NUCLEOTIDE SEQUENCE [LARGE SCALE GENOMIC DNA]</scope>
    <source>
        <strain evidence="8 9">NBRC 102444</strain>
    </source>
</reference>
<dbReference type="EMBL" id="BJXX01000121">
    <property type="protein sequence ID" value="GEN35221.1"/>
    <property type="molecule type" value="Genomic_DNA"/>
</dbReference>
<keyword evidence="3" id="KW-0998">Cell outer membrane</keyword>
<evidence type="ECO:0000259" key="7">
    <source>
        <dbReference type="PROSITE" id="PS51123"/>
    </source>
</evidence>
<dbReference type="PROSITE" id="PS51257">
    <property type="entry name" value="PROKAR_LIPOPROTEIN"/>
    <property type="match status" value="1"/>
</dbReference>
<comment type="caution">
    <text evidence="8">The sequence shown here is derived from an EMBL/GenBank/DDBJ whole genome shotgun (WGS) entry which is preliminary data.</text>
</comment>
<dbReference type="PANTHER" id="PTHR30329:SF21">
    <property type="entry name" value="LIPOPROTEIN YIAD-RELATED"/>
    <property type="match status" value="1"/>
</dbReference>
<feature type="domain" description="OmpA-like" evidence="7">
    <location>
        <begin position="89"/>
        <end position="207"/>
    </location>
</feature>
<dbReference type="CDD" id="cd07185">
    <property type="entry name" value="OmpA_C-like"/>
    <property type="match status" value="1"/>
</dbReference>
<comment type="subcellular location">
    <subcellularLocation>
        <location evidence="1">Cell outer membrane</location>
    </subcellularLocation>
</comment>
<feature type="region of interest" description="Disordered" evidence="5">
    <location>
        <begin position="173"/>
        <end position="207"/>
    </location>
</feature>
<evidence type="ECO:0000256" key="4">
    <source>
        <dbReference type="PROSITE-ProRule" id="PRU00473"/>
    </source>
</evidence>
<dbReference type="Gene3D" id="3.30.1330.60">
    <property type="entry name" value="OmpA-like domain"/>
    <property type="match status" value="1"/>
</dbReference>
<keyword evidence="2 4" id="KW-0472">Membrane</keyword>
<keyword evidence="6" id="KW-0732">Signal</keyword>
<evidence type="ECO:0000313" key="9">
    <source>
        <dbReference type="Proteomes" id="UP000321157"/>
    </source>
</evidence>
<dbReference type="Pfam" id="PF00691">
    <property type="entry name" value="OmpA"/>
    <property type="match status" value="1"/>
</dbReference>
<dbReference type="InterPro" id="IPR036737">
    <property type="entry name" value="OmpA-like_sf"/>
</dbReference>
<evidence type="ECO:0000256" key="5">
    <source>
        <dbReference type="SAM" id="MobiDB-lite"/>
    </source>
</evidence>
<dbReference type="InterPro" id="IPR006665">
    <property type="entry name" value="OmpA-like"/>
</dbReference>
<dbReference type="InterPro" id="IPR050330">
    <property type="entry name" value="Bact_OuterMem_StrucFunc"/>
</dbReference>
<gene>
    <name evidence="8" type="ORF">ADA01nite_26810</name>
</gene>
<evidence type="ECO:0000256" key="2">
    <source>
        <dbReference type="ARBA" id="ARBA00023136"/>
    </source>
</evidence>
<dbReference type="OrthoDB" id="9815217at2"/>
<dbReference type="AlphaFoldDB" id="A0A511VAA7"/>
<proteinExistence type="predicted"/>
<organism evidence="8 9">
    <name type="scientific">Aneurinibacillus danicus</name>
    <dbReference type="NCBI Taxonomy" id="267746"/>
    <lineage>
        <taxon>Bacteria</taxon>
        <taxon>Bacillati</taxon>
        <taxon>Bacillota</taxon>
        <taxon>Bacilli</taxon>
        <taxon>Bacillales</taxon>
        <taxon>Paenibacillaceae</taxon>
        <taxon>Aneurinibacillus group</taxon>
        <taxon>Aneurinibacillus</taxon>
    </lineage>
</organism>
<evidence type="ECO:0000256" key="1">
    <source>
        <dbReference type="ARBA" id="ARBA00004442"/>
    </source>
</evidence>
<evidence type="ECO:0000256" key="6">
    <source>
        <dbReference type="SAM" id="SignalP"/>
    </source>
</evidence>
<evidence type="ECO:0000313" key="8">
    <source>
        <dbReference type="EMBL" id="GEN35221.1"/>
    </source>
</evidence>
<dbReference type="PRINTS" id="PR01021">
    <property type="entry name" value="OMPADOMAIN"/>
</dbReference>
<keyword evidence="9" id="KW-1185">Reference proteome</keyword>
<dbReference type="InterPro" id="IPR006664">
    <property type="entry name" value="OMP_bac"/>
</dbReference>
<protein>
    <recommendedName>
        <fullName evidence="7">OmpA-like domain-containing protein</fullName>
    </recommendedName>
</protein>
<dbReference type="SUPFAM" id="SSF103088">
    <property type="entry name" value="OmpA-like"/>
    <property type="match status" value="1"/>
</dbReference>
<evidence type="ECO:0000256" key="3">
    <source>
        <dbReference type="ARBA" id="ARBA00023237"/>
    </source>
</evidence>
<sequence length="207" mass="23659">MLNHKNVMFLFLLSFLLLSACAEKEQQASVPEINVPKLEAPKLEVPKLEAPKLEVPKLEAPKLEVPKIEVPKFDVPKLKAPDLSVTSDNKQIKIRIPDTVLFDFDKSELKPSAKVVLNEIGEVLKKYEGAKIEINGHTDNIGEEAYNRSLSERRAKEVSNYLKENYEEENLRIRTKGYGESRPIAPNDTEENRQKNRRVEIVIEPKM</sequence>
<feature type="compositionally biased region" description="Basic and acidic residues" evidence="5">
    <location>
        <begin position="190"/>
        <end position="207"/>
    </location>
</feature>
<feature type="chain" id="PRO_5039422573" description="OmpA-like domain-containing protein" evidence="6">
    <location>
        <begin position="23"/>
        <end position="207"/>
    </location>
</feature>
<dbReference type="Proteomes" id="UP000321157">
    <property type="component" value="Unassembled WGS sequence"/>
</dbReference>